<evidence type="ECO:0000256" key="4">
    <source>
        <dbReference type="ARBA" id="ARBA00022741"/>
    </source>
</evidence>
<feature type="domain" description="Protein kinase" evidence="7">
    <location>
        <begin position="1"/>
        <end position="100"/>
    </location>
</feature>
<keyword evidence="2" id="KW-0723">Serine/threonine-protein kinase</keyword>
<proteinExistence type="inferred from homology"/>
<dbReference type="PROSITE" id="PS50011">
    <property type="entry name" value="PROTEIN_KINASE_DOM"/>
    <property type="match status" value="1"/>
</dbReference>
<dbReference type="WBParaSite" id="ECPE_0001423901-mRNA-1">
    <property type="protein sequence ID" value="ECPE_0001423901-mRNA-1"/>
    <property type="gene ID" value="ECPE_0001423901"/>
</dbReference>
<reference evidence="8" key="1">
    <citation type="submission" date="2016-06" db="UniProtKB">
        <authorList>
            <consortium name="WormBaseParasite"/>
        </authorList>
    </citation>
    <scope>IDENTIFICATION</scope>
</reference>
<dbReference type="PANTHER" id="PTHR24056">
    <property type="entry name" value="CELL DIVISION PROTEIN KINASE"/>
    <property type="match status" value="1"/>
</dbReference>
<dbReference type="InterPro" id="IPR000719">
    <property type="entry name" value="Prot_kinase_dom"/>
</dbReference>
<evidence type="ECO:0000256" key="3">
    <source>
        <dbReference type="ARBA" id="ARBA00022679"/>
    </source>
</evidence>
<evidence type="ECO:0000259" key="7">
    <source>
        <dbReference type="PROSITE" id="PS50011"/>
    </source>
</evidence>
<dbReference type="SUPFAM" id="SSF56112">
    <property type="entry name" value="Protein kinase-like (PK-like)"/>
    <property type="match status" value="1"/>
</dbReference>
<dbReference type="PROSITE" id="PS00108">
    <property type="entry name" value="PROTEIN_KINASE_ST"/>
    <property type="match status" value="1"/>
</dbReference>
<dbReference type="InterPro" id="IPR008271">
    <property type="entry name" value="Ser/Thr_kinase_AS"/>
</dbReference>
<comment type="similarity">
    <text evidence="1">Belongs to the protein kinase superfamily. CMGC Ser/Thr protein kinase family. CDC2/CDKX subfamily.</text>
</comment>
<evidence type="ECO:0000256" key="5">
    <source>
        <dbReference type="ARBA" id="ARBA00022777"/>
    </source>
</evidence>
<keyword evidence="6" id="KW-0067">ATP-binding</keyword>
<dbReference type="GO" id="GO:0005634">
    <property type="term" value="C:nucleus"/>
    <property type="evidence" value="ECO:0007669"/>
    <property type="project" value="TreeGrafter"/>
</dbReference>
<name>A0A183B4R4_9TREM</name>
<dbReference type="Pfam" id="PF00069">
    <property type="entry name" value="Pkinase"/>
    <property type="match status" value="1"/>
</dbReference>
<evidence type="ECO:0000256" key="6">
    <source>
        <dbReference type="ARBA" id="ARBA00022840"/>
    </source>
</evidence>
<keyword evidence="5" id="KW-0418">Kinase</keyword>
<organism evidence="8">
    <name type="scientific">Echinostoma caproni</name>
    <dbReference type="NCBI Taxonomy" id="27848"/>
    <lineage>
        <taxon>Eukaryota</taxon>
        <taxon>Metazoa</taxon>
        <taxon>Spiralia</taxon>
        <taxon>Lophotrochozoa</taxon>
        <taxon>Platyhelminthes</taxon>
        <taxon>Trematoda</taxon>
        <taxon>Digenea</taxon>
        <taxon>Plagiorchiida</taxon>
        <taxon>Echinostomata</taxon>
        <taxon>Echinostomatoidea</taxon>
        <taxon>Echinostomatidae</taxon>
        <taxon>Echinostoma</taxon>
    </lineage>
</organism>
<dbReference type="PANTHER" id="PTHR24056:SF246">
    <property type="entry name" value="ECDYSONE-INDUCED PROTEIN 63E, ISOFORM N"/>
    <property type="match status" value="1"/>
</dbReference>
<sequence length="100" mass="11594">LSKYIEKHPRGIRLHNVRLFLYQLLRGLAYCHDRHILHRDLKPQNLLISANGELKLADFGLARAKSVPSRTYSHEVVTLWYRPPDVLLGSTSYTASLDIW</sequence>
<dbReference type="AlphaFoldDB" id="A0A183B4R4"/>
<dbReference type="Gene3D" id="1.10.510.10">
    <property type="entry name" value="Transferase(Phosphotransferase) domain 1"/>
    <property type="match status" value="1"/>
</dbReference>
<protein>
    <submittedName>
        <fullName evidence="8">Protein kinase domain-containing protein</fullName>
    </submittedName>
</protein>
<dbReference type="SMART" id="SM00220">
    <property type="entry name" value="S_TKc"/>
    <property type="match status" value="1"/>
</dbReference>
<evidence type="ECO:0000313" key="8">
    <source>
        <dbReference type="WBParaSite" id="ECPE_0001423901-mRNA-1"/>
    </source>
</evidence>
<dbReference type="GO" id="GO:0004693">
    <property type="term" value="F:cyclin-dependent protein serine/threonine kinase activity"/>
    <property type="evidence" value="ECO:0007669"/>
    <property type="project" value="TreeGrafter"/>
</dbReference>
<dbReference type="InterPro" id="IPR050108">
    <property type="entry name" value="CDK"/>
</dbReference>
<dbReference type="FunFam" id="1.10.510.10:FF:000952">
    <property type="entry name" value="cyclin-dependent kinase 20 isoform X4"/>
    <property type="match status" value="1"/>
</dbReference>
<dbReference type="GO" id="GO:0005524">
    <property type="term" value="F:ATP binding"/>
    <property type="evidence" value="ECO:0007669"/>
    <property type="project" value="UniProtKB-KW"/>
</dbReference>
<accession>A0A183B4R4</accession>
<evidence type="ECO:0000256" key="2">
    <source>
        <dbReference type="ARBA" id="ARBA00022527"/>
    </source>
</evidence>
<evidence type="ECO:0000256" key="1">
    <source>
        <dbReference type="ARBA" id="ARBA00006485"/>
    </source>
</evidence>
<dbReference type="InterPro" id="IPR011009">
    <property type="entry name" value="Kinase-like_dom_sf"/>
</dbReference>
<dbReference type="GO" id="GO:0005737">
    <property type="term" value="C:cytoplasm"/>
    <property type="evidence" value="ECO:0007669"/>
    <property type="project" value="TreeGrafter"/>
</dbReference>
<keyword evidence="4" id="KW-0547">Nucleotide-binding</keyword>
<keyword evidence="3" id="KW-0808">Transferase</keyword>